<dbReference type="GO" id="GO:0005509">
    <property type="term" value="F:calcium ion binding"/>
    <property type="evidence" value="ECO:0007669"/>
    <property type="project" value="InterPro"/>
</dbReference>
<dbReference type="InterPro" id="IPR015919">
    <property type="entry name" value="Cadherin-like_sf"/>
</dbReference>
<dbReference type="Gene3D" id="2.60.40.10">
    <property type="entry name" value="Immunoglobulins"/>
    <property type="match status" value="2"/>
</dbReference>
<dbReference type="Gene3D" id="2.60.120.260">
    <property type="entry name" value="Galactose-binding domain-like"/>
    <property type="match status" value="1"/>
</dbReference>
<proteinExistence type="predicted"/>
<keyword evidence="3" id="KW-1185">Reference proteome</keyword>
<dbReference type="InterPro" id="IPR006946">
    <property type="entry name" value="DGR2-like_dom"/>
</dbReference>
<evidence type="ECO:0000313" key="3">
    <source>
        <dbReference type="Proteomes" id="UP000030856"/>
    </source>
</evidence>
<dbReference type="eggNOG" id="COG3209">
    <property type="taxonomic scope" value="Bacteria"/>
</dbReference>
<evidence type="ECO:0000259" key="1">
    <source>
        <dbReference type="Pfam" id="PF04862"/>
    </source>
</evidence>
<dbReference type="OrthoDB" id="9816400at2"/>
<gene>
    <name evidence="2" type="ORF">JV46_07590</name>
</gene>
<accession>A0A0B0HDF6</accession>
<dbReference type="Proteomes" id="UP000030856">
    <property type="component" value="Unassembled WGS sequence"/>
</dbReference>
<sequence length="503" mass="55890">MEAIMNKQWNKPGVVVSFLVLSVAAFPVISVSDNLVENGSFEFPAEEQGGIPGWLQYGSRMLEDEGLPNGAADGEIVVELKKEDAFLQQQLRLPHSGRYEMSTRHMLLREPESSKVAKVRVLWGQEQLARFKASNDNWRSRRFDLVATAGDGELLIERYKDDWAASRLIDDVRLYSTCRVSPNLVRNGSFESNGSIVGTKKPWRLEYGGIHKFDDQVDEQNVAEGGKAAALMAVNEDAHLYQQLKTVLGQRYEVTFELAAAGKEEADTSVEFWWGQEKIAVLDAYYHQWSSHTFSLDASRPETRVRLIRRRDGRDVYSLLDDVRVYAVDGTIEIEPFTAVVTPGVEFQYAPTYTSDAAVVKQWSLKDAPDGMTIDAQTGVINWTPDTAEDTSFTLVADAPDCAAHDEQLIQLEGNHNPQFTSAPVLTAVTGTPYVYYLAATDADDDALIYDLELTPSGMVLDVDEGLLYWHGPKIGNHNVIVTVEDGLGGVANQEFVVTVTEP</sequence>
<dbReference type="STRING" id="2340.JV46_07590"/>
<dbReference type="GO" id="GO:0016020">
    <property type="term" value="C:membrane"/>
    <property type="evidence" value="ECO:0007669"/>
    <property type="project" value="InterPro"/>
</dbReference>
<feature type="domain" description="DUF642" evidence="1">
    <location>
        <begin position="221"/>
        <end position="308"/>
    </location>
</feature>
<comment type="caution">
    <text evidence="2">The sequence shown here is derived from an EMBL/GenBank/DDBJ whole genome shotgun (WGS) entry which is preliminary data.</text>
</comment>
<name>A0A0B0HDF6_SOVGS</name>
<dbReference type="Pfam" id="PF05345">
    <property type="entry name" value="He_PIG"/>
    <property type="match status" value="2"/>
</dbReference>
<evidence type="ECO:0000313" key="2">
    <source>
        <dbReference type="EMBL" id="KHF25471.1"/>
    </source>
</evidence>
<protein>
    <submittedName>
        <fullName evidence="2">Ig domain-containing protein</fullName>
    </submittedName>
</protein>
<dbReference type="InterPro" id="IPR013783">
    <property type="entry name" value="Ig-like_fold"/>
</dbReference>
<dbReference type="AlphaFoldDB" id="A0A0B0HDF6"/>
<dbReference type="SUPFAM" id="SSF49313">
    <property type="entry name" value="Cadherin-like"/>
    <property type="match status" value="2"/>
</dbReference>
<dbReference type="Pfam" id="PF04862">
    <property type="entry name" value="DUF642"/>
    <property type="match status" value="1"/>
</dbReference>
<organism evidence="2 3">
    <name type="scientific">Solemya velum gill symbiont</name>
    <dbReference type="NCBI Taxonomy" id="2340"/>
    <lineage>
        <taxon>Bacteria</taxon>
        <taxon>Pseudomonadati</taxon>
        <taxon>Pseudomonadota</taxon>
        <taxon>Gammaproteobacteria</taxon>
        <taxon>sulfur-oxidizing symbionts</taxon>
    </lineage>
</organism>
<reference evidence="2 3" key="1">
    <citation type="journal article" date="2014" name="BMC Genomics">
        <title>The genome of the intracellular bacterium of the coastal bivalve, Solemya velum: a blueprint for thriving in and out of symbiosis.</title>
        <authorList>
            <person name="Dmytrenko O."/>
            <person name="Russell S.L."/>
            <person name="Loo W.T."/>
            <person name="Fontanez K.M."/>
            <person name="Liao L."/>
            <person name="Roeselers G."/>
            <person name="Sharma R."/>
            <person name="Stewart F.J."/>
            <person name="Newton I.L."/>
            <person name="Woyke T."/>
            <person name="Wu D."/>
            <person name="Lang J.M."/>
            <person name="Eisen J.A."/>
            <person name="Cavanaugh C.M."/>
        </authorList>
    </citation>
    <scope>NUCLEOTIDE SEQUENCE [LARGE SCALE GENOMIC DNA]</scope>
    <source>
        <strain evidence="2 3">WH</strain>
    </source>
</reference>
<dbReference type="EMBL" id="JRAA01000002">
    <property type="protein sequence ID" value="KHF25471.1"/>
    <property type="molecule type" value="Genomic_DNA"/>
</dbReference>